<organism evidence="1">
    <name type="scientific">Loa loa</name>
    <name type="common">Eye worm</name>
    <name type="synonym">Filaria loa</name>
    <dbReference type="NCBI Taxonomy" id="7209"/>
    <lineage>
        <taxon>Eukaryota</taxon>
        <taxon>Metazoa</taxon>
        <taxon>Ecdysozoa</taxon>
        <taxon>Nematoda</taxon>
        <taxon>Chromadorea</taxon>
        <taxon>Rhabditida</taxon>
        <taxon>Spirurina</taxon>
        <taxon>Spiruromorpha</taxon>
        <taxon>Filarioidea</taxon>
        <taxon>Onchocercidae</taxon>
        <taxon>Loa</taxon>
    </lineage>
</organism>
<dbReference type="CTD" id="31252134"/>
<dbReference type="EMBL" id="JH713020">
    <property type="protein sequence ID" value="EJD73560.1"/>
    <property type="molecule type" value="Genomic_DNA"/>
</dbReference>
<evidence type="ECO:0000313" key="1">
    <source>
        <dbReference type="EMBL" id="EJD73560.1"/>
    </source>
</evidence>
<proteinExistence type="predicted"/>
<dbReference type="AlphaFoldDB" id="A0A1S0UD19"/>
<dbReference type="RefSeq" id="XP_020304519.1">
    <property type="nucleotide sequence ID" value="XM_020451680.1"/>
</dbReference>
<dbReference type="InParanoid" id="A0A1S0UD19"/>
<name>A0A1S0UD19_LOALO</name>
<protein>
    <submittedName>
        <fullName evidence="1">Uncharacterized protein</fullName>
    </submittedName>
</protein>
<accession>A0A1S0UD19</accession>
<dbReference type="KEGG" id="loa:LOAG_19023"/>
<dbReference type="GeneID" id="31252134"/>
<sequence length="75" mass="8351">MVGVSRIGICDKVRIGIKTIEADIIPIVATVVNYLTRFFLINTIVGPMIAGSGHMDKHGNRLNEMIYDSHEIRPE</sequence>
<reference evidence="1" key="1">
    <citation type="submission" date="2012-04" db="EMBL/GenBank/DDBJ databases">
        <title>The Genome Sequence of Loa loa.</title>
        <authorList>
            <consortium name="The Broad Institute Genome Sequencing Platform"/>
            <consortium name="Broad Institute Genome Sequencing Center for Infectious Disease"/>
            <person name="Nutman T.B."/>
            <person name="Fink D.L."/>
            <person name="Russ C."/>
            <person name="Young S."/>
            <person name="Zeng Q."/>
            <person name="Gargeya S."/>
            <person name="Alvarado L."/>
            <person name="Berlin A."/>
            <person name="Chapman S.B."/>
            <person name="Chen Z."/>
            <person name="Freedman E."/>
            <person name="Gellesch M."/>
            <person name="Goldberg J."/>
            <person name="Griggs A."/>
            <person name="Gujja S."/>
            <person name="Heilman E.R."/>
            <person name="Heiman D."/>
            <person name="Howarth C."/>
            <person name="Mehta T."/>
            <person name="Neiman D."/>
            <person name="Pearson M."/>
            <person name="Roberts A."/>
            <person name="Saif S."/>
            <person name="Shea T."/>
            <person name="Shenoy N."/>
            <person name="Sisk P."/>
            <person name="Stolte C."/>
            <person name="Sykes S."/>
            <person name="White J."/>
            <person name="Yandava C."/>
            <person name="Haas B."/>
            <person name="Henn M.R."/>
            <person name="Nusbaum C."/>
            <person name="Birren B."/>
        </authorList>
    </citation>
    <scope>NUCLEOTIDE SEQUENCE [LARGE SCALE GENOMIC DNA]</scope>
</reference>
<gene>
    <name evidence="1" type="ORF">LOAG_19023</name>
</gene>